<dbReference type="PANTHER" id="PTHR13132">
    <property type="entry name" value="ALPHA- 1,6 -FUCOSYLTRANSFERASE"/>
    <property type="match status" value="1"/>
</dbReference>
<accession>A0A812GWR2</accession>
<protein>
    <submittedName>
        <fullName evidence="1">Uncharacterized protein</fullName>
    </submittedName>
</protein>
<dbReference type="Proteomes" id="UP000604046">
    <property type="component" value="Unassembled WGS sequence"/>
</dbReference>
<dbReference type="Gene3D" id="3.40.50.11350">
    <property type="match status" value="1"/>
</dbReference>
<gene>
    <name evidence="1" type="ORF">SNAT2548_LOCUS1000</name>
</gene>
<dbReference type="OrthoDB" id="448832at2759"/>
<comment type="caution">
    <text evidence="1">The sequence shown here is derived from an EMBL/GenBank/DDBJ whole genome shotgun (WGS) entry which is preliminary data.</text>
</comment>
<reference evidence="1" key="1">
    <citation type="submission" date="2021-02" db="EMBL/GenBank/DDBJ databases">
        <authorList>
            <person name="Dougan E. K."/>
            <person name="Rhodes N."/>
            <person name="Thang M."/>
            <person name="Chan C."/>
        </authorList>
    </citation>
    <scope>NUCLEOTIDE SEQUENCE</scope>
</reference>
<dbReference type="GO" id="GO:0006487">
    <property type="term" value="P:protein N-linked glycosylation"/>
    <property type="evidence" value="ECO:0007669"/>
    <property type="project" value="TreeGrafter"/>
</dbReference>
<dbReference type="EMBL" id="CAJNDS010000050">
    <property type="protein sequence ID" value="CAE6935171.1"/>
    <property type="molecule type" value="Genomic_DNA"/>
</dbReference>
<evidence type="ECO:0000313" key="2">
    <source>
        <dbReference type="Proteomes" id="UP000604046"/>
    </source>
</evidence>
<dbReference type="GO" id="GO:0046921">
    <property type="term" value="F:alpha-(1-&gt;6)-fucosyltransferase activity"/>
    <property type="evidence" value="ECO:0007669"/>
    <property type="project" value="TreeGrafter"/>
</dbReference>
<dbReference type="AlphaFoldDB" id="A0A812GWR2"/>
<dbReference type="PANTHER" id="PTHR13132:SF29">
    <property type="entry name" value="ALPHA-(1,6)-FUCOSYLTRANSFERASE"/>
    <property type="match status" value="1"/>
</dbReference>
<proteinExistence type="predicted"/>
<sequence>MIDFDTLDQLEREVQEPKESKAAGPSLEDQGWILIRPLNGLCNRLSAMLSAAVLAADTGRQVAVDWRITDTCGCSWDRLFAQSTLQVGARTRVWLLTEELLKKLEPMLCGIRILDRICPSADEMNFASAMAARATLPPLQLPCCGLACWLDLESPMWLEHPRCAGMPACDLPLALQAPCTVIAAFSEFYPSARLRDELVEVRSEILRALAPSPQVLRRTSELPRGTVGVHIRRTDHEAACSESPDSLFLEAMDKAAEELGPRFGAFFLATDEPEVEELMLQRYGNRLMCHKKRSLCRKTPEAIEDAFVDLLSLSKCDLILGSFMSSFSALAALLQQRPLRTVRKSVKRPSSSGPLRREVGPAGLSSEVCAACAAASIPCPAMR</sequence>
<organism evidence="1 2">
    <name type="scientific">Symbiodinium natans</name>
    <dbReference type="NCBI Taxonomy" id="878477"/>
    <lineage>
        <taxon>Eukaryota</taxon>
        <taxon>Sar</taxon>
        <taxon>Alveolata</taxon>
        <taxon>Dinophyceae</taxon>
        <taxon>Suessiales</taxon>
        <taxon>Symbiodiniaceae</taxon>
        <taxon>Symbiodinium</taxon>
    </lineage>
</organism>
<keyword evidence="2" id="KW-1185">Reference proteome</keyword>
<dbReference type="Gene3D" id="3.40.50.11340">
    <property type="match status" value="1"/>
</dbReference>
<evidence type="ECO:0000313" key="1">
    <source>
        <dbReference type="EMBL" id="CAE6935171.1"/>
    </source>
</evidence>
<name>A0A812GWR2_9DINO</name>